<dbReference type="Proteomes" id="UP000774570">
    <property type="component" value="Unassembled WGS sequence"/>
</dbReference>
<accession>A0ABS7G093</accession>
<proteinExistence type="predicted"/>
<keyword evidence="2" id="KW-1185">Reference proteome</keyword>
<sequence length="129" mass="13837">MADVYEVLVSANLPSSLSGEDLAELRRRLGLDGGGGGGDEAVLGADGAAHRIGGALYRVLVEDGEGPGSGWALAARQEVHAEDLDEVGEFLRWLEGRAGRLLCHARFYEEEDFTRVEDGDFHLGIDPED</sequence>
<name>A0ABS7G093_9ACTN</name>
<evidence type="ECO:0000313" key="2">
    <source>
        <dbReference type="Proteomes" id="UP000774570"/>
    </source>
</evidence>
<reference evidence="1 2" key="1">
    <citation type="submission" date="2021-07" db="EMBL/GenBank/DDBJ databases">
        <title>Actinomadura sp. PM05-2 isolated from lichen.</title>
        <authorList>
            <person name="Somphong A."/>
            <person name="Phongsopitanun W."/>
            <person name="Tanasupawat S."/>
            <person name="Peongsungnone V."/>
        </authorList>
    </citation>
    <scope>NUCLEOTIDE SEQUENCE [LARGE SCALE GENOMIC DNA]</scope>
    <source>
        <strain evidence="1 2">PM05-2</strain>
    </source>
</reference>
<protein>
    <recommendedName>
        <fullName evidence="3">DUF4288 domain-containing protein</fullName>
    </recommendedName>
</protein>
<evidence type="ECO:0000313" key="1">
    <source>
        <dbReference type="EMBL" id="MBW8485610.1"/>
    </source>
</evidence>
<comment type="caution">
    <text evidence="1">The sequence shown here is derived from an EMBL/GenBank/DDBJ whole genome shotgun (WGS) entry which is preliminary data.</text>
</comment>
<gene>
    <name evidence="1" type="ORF">K1Y72_24735</name>
</gene>
<dbReference type="RefSeq" id="WP_220168850.1">
    <property type="nucleotide sequence ID" value="NZ_JAIBOA010000017.1"/>
</dbReference>
<organism evidence="1 2">
    <name type="scientific">Actinomadura parmotrematis</name>
    <dbReference type="NCBI Taxonomy" id="2864039"/>
    <lineage>
        <taxon>Bacteria</taxon>
        <taxon>Bacillati</taxon>
        <taxon>Actinomycetota</taxon>
        <taxon>Actinomycetes</taxon>
        <taxon>Streptosporangiales</taxon>
        <taxon>Thermomonosporaceae</taxon>
        <taxon>Actinomadura</taxon>
    </lineage>
</organism>
<dbReference type="EMBL" id="JAIBOA010000017">
    <property type="protein sequence ID" value="MBW8485610.1"/>
    <property type="molecule type" value="Genomic_DNA"/>
</dbReference>
<evidence type="ECO:0008006" key="3">
    <source>
        <dbReference type="Google" id="ProtNLM"/>
    </source>
</evidence>